<sequence>MRQLVHDYAWDAPICDPATGTFSNCGALRSNLVVLFSPVSPVCGSLKFVSEFLNVGVGDECLEDLNAFCERFRRVFENVDEAFGSRDIQLSWVDVRYELECGENEVGLKCGFFERGIRSLGWGFCSSDSIVLGSALVPFGLIYPEIGVSSKIFGDHSKKVRGQLSLGISDVMGMPLECKFCDLELAELKMLPRSRADDGLFSVESMKSQTRGHEVKRLFWGSVGNGVSKIQVKALQKDSESVKFKGRLSDPILVYEVSGRDGKEVCGGFFVDKVLEMLSVELGEFVPRKLAPVWQILLSFLYRDGCWALVSISNDSGVLHTGILKPFTVSSALLFILDEGFHPYKKVHGIGGVNVGQSRPKMNNEICKPDVDLNNLCGSQTGSNKHSAEIDGKKKSSKRNSHSLQDLTWCAFCKAAFEYSDLHLEEVYFARQRSISKKLKFLKCWMKQIKKVKYPIMEESKTHQENQKEMGNRLDVLHQESEQPMSSSGSAGENSLTVAFGVQDEAAQEYRLETSESFFSNFSNKIRQGLESEAVDLGAFAHRLVSQSISLLNQKHSTISPSENQTLVKSDNIDDLVAAELLKLLLRDPKDMVARHKSYDPSFQASDPGSEGFTSEIIVREYELQIFFRMEILQSEVGARIKGSVKQKFVKNICMLLEAIRVRCHLDGGFFGDWTLENYAGKIIKNRYCQTVEDVVHKIYTKMDLLLFDDEEELSNNLFNSEDSNQSYREKPGKDEVGENSRIKELVSAEDESPDLGKHYNGRPSAQVVKQEEHARKLIEAQESRERARRFASFTSRVADLQRVWAPKQPKAFKPKSNSLPKPAKRKDHTDSYYERVLETPMTENKRIHINDEDYQDYGSRSVSKSLFQDD</sequence>
<feature type="compositionally biased region" description="Basic and acidic residues" evidence="1">
    <location>
        <begin position="828"/>
        <end position="852"/>
    </location>
</feature>
<evidence type="ECO:0000256" key="1">
    <source>
        <dbReference type="SAM" id="MobiDB-lite"/>
    </source>
</evidence>
<dbReference type="Gramene" id="PRQ60304">
    <property type="protein sequence ID" value="PRQ60304"/>
    <property type="gene ID" value="RchiOBHm_Chr1g0379731"/>
</dbReference>
<dbReference type="GO" id="GO:0006260">
    <property type="term" value="P:DNA replication"/>
    <property type="evidence" value="ECO:0007669"/>
    <property type="project" value="InterPro"/>
</dbReference>
<comment type="caution">
    <text evidence="2">The sequence shown here is derived from an EMBL/GenBank/DDBJ whole genome shotgun (WGS) entry which is preliminary data.</text>
</comment>
<dbReference type="GO" id="GO:0003682">
    <property type="term" value="F:chromatin binding"/>
    <property type="evidence" value="ECO:0007669"/>
    <property type="project" value="TreeGrafter"/>
</dbReference>
<dbReference type="OMA" id="FFRMEIL"/>
<feature type="region of interest" description="Disordered" evidence="1">
    <location>
        <begin position="379"/>
        <end position="399"/>
    </location>
</feature>
<dbReference type="InterPro" id="IPR026153">
    <property type="entry name" value="Treslin"/>
</dbReference>
<protein>
    <submittedName>
        <fullName evidence="2">Putative treslin</fullName>
    </submittedName>
</protein>
<dbReference type="GO" id="GO:0007095">
    <property type="term" value="P:mitotic G2 DNA damage checkpoint signaling"/>
    <property type="evidence" value="ECO:0007669"/>
    <property type="project" value="TreeGrafter"/>
</dbReference>
<dbReference type="Proteomes" id="UP000238479">
    <property type="component" value="Chromosome 1"/>
</dbReference>
<dbReference type="PANTHER" id="PTHR21556:SF2">
    <property type="entry name" value="TRESLIN"/>
    <property type="match status" value="1"/>
</dbReference>
<gene>
    <name evidence="2" type="ORF">RchiOBHm_Chr1g0379731</name>
</gene>
<feature type="region of interest" description="Disordered" evidence="1">
    <location>
        <begin position="807"/>
        <end position="871"/>
    </location>
</feature>
<dbReference type="GO" id="GO:0030174">
    <property type="term" value="P:regulation of DNA-templated DNA replication initiation"/>
    <property type="evidence" value="ECO:0007669"/>
    <property type="project" value="TreeGrafter"/>
</dbReference>
<dbReference type="GO" id="GO:0033314">
    <property type="term" value="P:mitotic DNA replication checkpoint signaling"/>
    <property type="evidence" value="ECO:0007669"/>
    <property type="project" value="InterPro"/>
</dbReference>
<dbReference type="PANTHER" id="PTHR21556">
    <property type="entry name" value="TRESLIN"/>
    <property type="match status" value="1"/>
</dbReference>
<dbReference type="EMBL" id="PDCK01000039">
    <property type="protein sequence ID" value="PRQ60304.1"/>
    <property type="molecule type" value="Genomic_DNA"/>
</dbReference>
<dbReference type="GO" id="GO:0010212">
    <property type="term" value="P:response to ionizing radiation"/>
    <property type="evidence" value="ECO:0007669"/>
    <property type="project" value="InterPro"/>
</dbReference>
<organism evidence="2 3">
    <name type="scientific">Rosa chinensis</name>
    <name type="common">China rose</name>
    <dbReference type="NCBI Taxonomy" id="74649"/>
    <lineage>
        <taxon>Eukaryota</taxon>
        <taxon>Viridiplantae</taxon>
        <taxon>Streptophyta</taxon>
        <taxon>Embryophyta</taxon>
        <taxon>Tracheophyta</taxon>
        <taxon>Spermatophyta</taxon>
        <taxon>Magnoliopsida</taxon>
        <taxon>eudicotyledons</taxon>
        <taxon>Gunneridae</taxon>
        <taxon>Pentapetalae</taxon>
        <taxon>rosids</taxon>
        <taxon>fabids</taxon>
        <taxon>Rosales</taxon>
        <taxon>Rosaceae</taxon>
        <taxon>Rosoideae</taxon>
        <taxon>Rosoideae incertae sedis</taxon>
        <taxon>Rosa</taxon>
    </lineage>
</organism>
<keyword evidence="3" id="KW-1185">Reference proteome</keyword>
<name>A0A2P6SNM4_ROSCH</name>
<proteinExistence type="predicted"/>
<dbReference type="AlphaFoldDB" id="A0A2P6SNM4"/>
<reference evidence="2 3" key="1">
    <citation type="journal article" date="2018" name="Nat. Genet.">
        <title>The Rosa genome provides new insights in the design of modern roses.</title>
        <authorList>
            <person name="Bendahmane M."/>
        </authorList>
    </citation>
    <scope>NUCLEOTIDE SEQUENCE [LARGE SCALE GENOMIC DNA]</scope>
    <source>
        <strain evidence="3">cv. Old Blush</strain>
    </source>
</reference>
<accession>A0A2P6SNM4</accession>
<feature type="compositionally biased region" description="Basic and acidic residues" evidence="1">
    <location>
        <begin position="728"/>
        <end position="747"/>
    </location>
</feature>
<dbReference type="STRING" id="74649.A0A2P6SNM4"/>
<evidence type="ECO:0000313" key="3">
    <source>
        <dbReference type="Proteomes" id="UP000238479"/>
    </source>
</evidence>
<evidence type="ECO:0000313" key="2">
    <source>
        <dbReference type="EMBL" id="PRQ60304.1"/>
    </source>
</evidence>
<feature type="region of interest" description="Disordered" evidence="1">
    <location>
        <begin position="718"/>
        <end position="770"/>
    </location>
</feature>
<feature type="compositionally biased region" description="Polar residues" evidence="1">
    <location>
        <begin position="859"/>
        <end position="871"/>
    </location>
</feature>
<dbReference type="GO" id="GO:0005634">
    <property type="term" value="C:nucleus"/>
    <property type="evidence" value="ECO:0007669"/>
    <property type="project" value="InterPro"/>
</dbReference>